<dbReference type="GeneID" id="18922348"/>
<dbReference type="RefSeq" id="XP_007407929.1">
    <property type="nucleotide sequence ID" value="XM_007407867.1"/>
</dbReference>
<name>F4RFD5_MELLP</name>
<dbReference type="HOGENOM" id="CLU_502551_0_0_1"/>
<dbReference type="VEuPathDB" id="FungiDB:MELLADRAFT_104634"/>
<dbReference type="InParanoid" id="F4RFD5"/>
<dbReference type="KEGG" id="mlr:MELLADRAFT_104634"/>
<sequence>MSHNPDCLHIVPGLRYLPKVSPKPILSKLYGQSAFSFLLALALYGLIWHVSIRFDVFTATSSGRDAQRFETHATRYLLSRLAILHLHGQLSRRKCSTLRNMSYTIPPEYFDCFSDPTWITLVAIISDNLSLQSFKRFSDNHTAMSEPRKSKSSRVYLFPYNRSRLYPKTPRLSIHFAYLIKKFDFHSITCCKTQFLNNHKMDLVHNSTPAMAIANNLPVEIVRSILKEVILELPVVPSNSANSEDFQSLRHDSVRRLLQFRLFGQSWNNTIIPLVFQNLRLTRNPMIDGLTNAWTGRFITPSYPQLRTLYLDGIWYSMPAPTSLPGVVSTCAPYPYGCSILPDTAASIISLCATSLVRLKLRYVEIVGVSPVLINAIHGVSNLKNLEIIGSQSPDKMHDYHSLKTLLEGTVSLESLSILFGALPSMQLRRGSLPHLKHFYLSCDNKNRRAGIDICRARERQIECLELFPPGNPDPTADIDITMRVFTFTQTPSLMAEMAYARNDSFLIDAFAEIGIKCHFMPPMTRAQITKLPDKLQSSQTH</sequence>
<accession>F4RFD5</accession>
<evidence type="ECO:0000313" key="3">
    <source>
        <dbReference type="Proteomes" id="UP000001072"/>
    </source>
</evidence>
<reference evidence="3" key="1">
    <citation type="journal article" date="2011" name="Proc. Natl. Acad. Sci. U.S.A.">
        <title>Obligate biotrophy features unraveled by the genomic analysis of rust fungi.</title>
        <authorList>
            <person name="Duplessis S."/>
            <person name="Cuomo C.A."/>
            <person name="Lin Y.-C."/>
            <person name="Aerts A."/>
            <person name="Tisserant E."/>
            <person name="Veneault-Fourrey C."/>
            <person name="Joly D.L."/>
            <person name="Hacquard S."/>
            <person name="Amselem J."/>
            <person name="Cantarel B.L."/>
            <person name="Chiu R."/>
            <person name="Coutinho P.M."/>
            <person name="Feau N."/>
            <person name="Field M."/>
            <person name="Frey P."/>
            <person name="Gelhaye E."/>
            <person name="Goldberg J."/>
            <person name="Grabherr M.G."/>
            <person name="Kodira C.D."/>
            <person name="Kohler A."/>
            <person name="Kuees U."/>
            <person name="Lindquist E.A."/>
            <person name="Lucas S.M."/>
            <person name="Mago R."/>
            <person name="Mauceli E."/>
            <person name="Morin E."/>
            <person name="Murat C."/>
            <person name="Pangilinan J.L."/>
            <person name="Park R."/>
            <person name="Pearson M."/>
            <person name="Quesneville H."/>
            <person name="Rouhier N."/>
            <person name="Sakthikumar S."/>
            <person name="Salamov A.A."/>
            <person name="Schmutz J."/>
            <person name="Selles B."/>
            <person name="Shapiro H."/>
            <person name="Tanguay P."/>
            <person name="Tuskan G.A."/>
            <person name="Henrissat B."/>
            <person name="Van de Peer Y."/>
            <person name="Rouze P."/>
            <person name="Ellis J.G."/>
            <person name="Dodds P.N."/>
            <person name="Schein J.E."/>
            <person name="Zhong S."/>
            <person name="Hamelin R.C."/>
            <person name="Grigoriev I.V."/>
            <person name="Szabo L.J."/>
            <person name="Martin F."/>
        </authorList>
    </citation>
    <scope>NUCLEOTIDE SEQUENCE [LARGE SCALE GENOMIC DNA]</scope>
    <source>
        <strain evidence="3">98AG31 / pathotype 3-4-7</strain>
    </source>
</reference>
<gene>
    <name evidence="2" type="ORF">MELLADRAFT_104634</name>
</gene>
<dbReference type="Gene3D" id="3.80.10.10">
    <property type="entry name" value="Ribonuclease Inhibitor"/>
    <property type="match status" value="1"/>
</dbReference>
<dbReference type="AlphaFoldDB" id="F4RFD5"/>
<keyword evidence="1" id="KW-0812">Transmembrane</keyword>
<organism evidence="3">
    <name type="scientific">Melampsora larici-populina (strain 98AG31 / pathotype 3-4-7)</name>
    <name type="common">Poplar leaf rust fungus</name>
    <dbReference type="NCBI Taxonomy" id="747676"/>
    <lineage>
        <taxon>Eukaryota</taxon>
        <taxon>Fungi</taxon>
        <taxon>Dikarya</taxon>
        <taxon>Basidiomycota</taxon>
        <taxon>Pucciniomycotina</taxon>
        <taxon>Pucciniomycetes</taxon>
        <taxon>Pucciniales</taxon>
        <taxon>Melampsoraceae</taxon>
        <taxon>Melampsora</taxon>
    </lineage>
</organism>
<keyword evidence="1" id="KW-0472">Membrane</keyword>
<dbReference type="EMBL" id="GL883099">
    <property type="protein sequence ID" value="EGG08955.1"/>
    <property type="molecule type" value="Genomic_DNA"/>
</dbReference>
<dbReference type="Proteomes" id="UP000001072">
    <property type="component" value="Unassembled WGS sequence"/>
</dbReference>
<keyword evidence="1" id="KW-1133">Transmembrane helix</keyword>
<dbReference type="SUPFAM" id="SSF52047">
    <property type="entry name" value="RNI-like"/>
    <property type="match status" value="1"/>
</dbReference>
<evidence type="ECO:0008006" key="4">
    <source>
        <dbReference type="Google" id="ProtNLM"/>
    </source>
</evidence>
<feature type="transmembrane region" description="Helical" evidence="1">
    <location>
        <begin position="29"/>
        <end position="50"/>
    </location>
</feature>
<proteinExistence type="predicted"/>
<dbReference type="InterPro" id="IPR032675">
    <property type="entry name" value="LRR_dom_sf"/>
</dbReference>
<evidence type="ECO:0000256" key="1">
    <source>
        <dbReference type="SAM" id="Phobius"/>
    </source>
</evidence>
<evidence type="ECO:0000313" key="2">
    <source>
        <dbReference type="EMBL" id="EGG08955.1"/>
    </source>
</evidence>
<keyword evidence="3" id="KW-1185">Reference proteome</keyword>
<protein>
    <recommendedName>
        <fullName evidence="4">F-box domain-containing protein</fullName>
    </recommendedName>
</protein>